<evidence type="ECO:0008006" key="4">
    <source>
        <dbReference type="Google" id="ProtNLM"/>
    </source>
</evidence>
<organism evidence="2 3">
    <name type="scientific">Arsenicicoccus piscis</name>
    <dbReference type="NCBI Taxonomy" id="673954"/>
    <lineage>
        <taxon>Bacteria</taxon>
        <taxon>Bacillati</taxon>
        <taxon>Actinomycetota</taxon>
        <taxon>Actinomycetes</taxon>
        <taxon>Micrococcales</taxon>
        <taxon>Intrasporangiaceae</taxon>
        <taxon>Arsenicicoccus</taxon>
    </lineage>
</organism>
<comment type="caution">
    <text evidence="2">The sequence shown here is derived from an EMBL/GenBank/DDBJ whole genome shotgun (WGS) entry which is preliminary data.</text>
</comment>
<name>A0ABQ6HPZ8_9MICO</name>
<evidence type="ECO:0000256" key="1">
    <source>
        <dbReference type="SAM" id="Phobius"/>
    </source>
</evidence>
<accession>A0ABQ6HPZ8</accession>
<proteinExistence type="predicted"/>
<keyword evidence="1" id="KW-0812">Transmembrane</keyword>
<feature type="transmembrane region" description="Helical" evidence="1">
    <location>
        <begin position="12"/>
        <end position="35"/>
    </location>
</feature>
<dbReference type="RefSeq" id="WP_241444141.1">
    <property type="nucleotide sequence ID" value="NZ_BSUJ01000001.1"/>
</dbReference>
<reference evidence="3" key="1">
    <citation type="journal article" date="2019" name="Int. J. Syst. Evol. Microbiol.">
        <title>The Global Catalogue of Microorganisms (GCM) 10K type strain sequencing project: providing services to taxonomists for standard genome sequencing and annotation.</title>
        <authorList>
            <consortium name="The Broad Institute Genomics Platform"/>
            <consortium name="The Broad Institute Genome Sequencing Center for Infectious Disease"/>
            <person name="Wu L."/>
            <person name="Ma J."/>
        </authorList>
    </citation>
    <scope>NUCLEOTIDE SEQUENCE [LARGE SCALE GENOMIC DNA]</scope>
    <source>
        <strain evidence="3">NBRC 105830</strain>
    </source>
</reference>
<dbReference type="EMBL" id="BSUJ01000001">
    <property type="protein sequence ID" value="GMA20546.1"/>
    <property type="molecule type" value="Genomic_DNA"/>
</dbReference>
<gene>
    <name evidence="2" type="ORF">GCM10025862_25670</name>
</gene>
<dbReference type="Proteomes" id="UP001157109">
    <property type="component" value="Unassembled WGS sequence"/>
</dbReference>
<evidence type="ECO:0000313" key="2">
    <source>
        <dbReference type="EMBL" id="GMA20546.1"/>
    </source>
</evidence>
<keyword evidence="1" id="KW-1133">Transmembrane helix</keyword>
<evidence type="ECO:0000313" key="3">
    <source>
        <dbReference type="Proteomes" id="UP001157109"/>
    </source>
</evidence>
<keyword evidence="1" id="KW-0472">Membrane</keyword>
<sequence>MNPGGPTNTEYSLIGPGFAAFVAFFVLAIALYFLVRSMNGHLRRVAWQQRAEEEAQAALEAGTTEEQRQPRS</sequence>
<keyword evidence="3" id="KW-1185">Reference proteome</keyword>
<protein>
    <recommendedName>
        <fullName evidence="4">Heme exporter protein D</fullName>
    </recommendedName>
</protein>